<dbReference type="Proteomes" id="UP000822184">
    <property type="component" value="Unassembled WGS sequence"/>
</dbReference>
<sequence length="55" mass="6483">MNEKIKELQIKLKDNMDKAVEIANKNTIRNVNGEVVFTKEEIDDMEDIIYKVEDK</sequence>
<accession>A0AAE5LSZ3</accession>
<keyword evidence="1" id="KW-0489">Methyltransferase</keyword>
<dbReference type="AlphaFoldDB" id="A0AAE5LSZ3"/>
<evidence type="ECO:0000313" key="1">
    <source>
        <dbReference type="EMBL" id="NSB17417.1"/>
    </source>
</evidence>
<protein>
    <submittedName>
        <fullName evidence="1">16S rRNA G1207 methylase RsmC</fullName>
    </submittedName>
</protein>
<evidence type="ECO:0000313" key="2">
    <source>
        <dbReference type="Proteomes" id="UP000822184"/>
    </source>
</evidence>
<comment type="caution">
    <text evidence="1">The sequence shown here is derived from an EMBL/GenBank/DDBJ whole genome shotgun (WGS) entry which is preliminary data.</text>
</comment>
<dbReference type="GO" id="GO:0032259">
    <property type="term" value="P:methylation"/>
    <property type="evidence" value="ECO:0007669"/>
    <property type="project" value="UniProtKB-KW"/>
</dbReference>
<organism evidence="1 2">
    <name type="scientific">Clostridium beijerinckii</name>
    <name type="common">Clostridium MP</name>
    <dbReference type="NCBI Taxonomy" id="1520"/>
    <lineage>
        <taxon>Bacteria</taxon>
        <taxon>Bacillati</taxon>
        <taxon>Bacillota</taxon>
        <taxon>Clostridia</taxon>
        <taxon>Eubacteriales</taxon>
        <taxon>Clostridiaceae</taxon>
        <taxon>Clostridium</taxon>
    </lineage>
</organism>
<name>A0AAE5LSZ3_CLOBE</name>
<reference evidence="1" key="1">
    <citation type="submission" date="2020-06" db="EMBL/GenBank/DDBJ databases">
        <title>Genomic insights into acetone-butanol-ethanol (ABE) fermentation by sequencing solventogenic clostridia strains.</title>
        <authorList>
            <person name="Brown S."/>
        </authorList>
    </citation>
    <scope>NUCLEOTIDE SEQUENCE</scope>
    <source>
        <strain evidence="1">DJ123</strain>
    </source>
</reference>
<dbReference type="GO" id="GO:0008168">
    <property type="term" value="F:methyltransferase activity"/>
    <property type="evidence" value="ECO:0007669"/>
    <property type="project" value="UniProtKB-KW"/>
</dbReference>
<keyword evidence="1" id="KW-0808">Transferase</keyword>
<proteinExistence type="predicted"/>
<gene>
    <name evidence="1" type="ORF">BCD95_005676</name>
</gene>
<dbReference type="RefSeq" id="WP_173715386.1">
    <property type="nucleotide sequence ID" value="NZ_JABTDW010000001.1"/>
</dbReference>
<dbReference type="EMBL" id="JABTDW010000001">
    <property type="protein sequence ID" value="NSB17417.1"/>
    <property type="molecule type" value="Genomic_DNA"/>
</dbReference>